<dbReference type="CDD" id="cd17260">
    <property type="entry name" value="RMtype1_S_EcoEI-TRD1-CR1_like"/>
    <property type="match status" value="1"/>
</dbReference>
<keyword evidence="2" id="KW-0680">Restriction system</keyword>
<gene>
    <name evidence="6" type="ORF">DET61_102396</name>
</gene>
<dbReference type="SUPFAM" id="SSF116734">
    <property type="entry name" value="DNA methylase specificity domain"/>
    <property type="match status" value="2"/>
</dbReference>
<feature type="domain" description="Type I restriction modification DNA specificity" evidence="5">
    <location>
        <begin position="399"/>
        <end position="576"/>
    </location>
</feature>
<keyword evidence="3" id="KW-0238">DNA-binding</keyword>
<evidence type="ECO:0000259" key="5">
    <source>
        <dbReference type="Pfam" id="PF01420"/>
    </source>
</evidence>
<evidence type="ECO:0000256" key="2">
    <source>
        <dbReference type="ARBA" id="ARBA00022747"/>
    </source>
</evidence>
<dbReference type="AlphaFoldDB" id="A0A368Y2T8"/>
<dbReference type="InterPro" id="IPR000055">
    <property type="entry name" value="Restrct_endonuc_typeI_TRD"/>
</dbReference>
<evidence type="ECO:0000256" key="3">
    <source>
        <dbReference type="ARBA" id="ARBA00023125"/>
    </source>
</evidence>
<evidence type="ECO:0000256" key="4">
    <source>
        <dbReference type="SAM" id="Coils"/>
    </source>
</evidence>
<comment type="similarity">
    <text evidence="1">Belongs to the type-I restriction system S methylase family.</text>
</comment>
<dbReference type="Proteomes" id="UP000253647">
    <property type="component" value="Unassembled WGS sequence"/>
</dbReference>
<dbReference type="GO" id="GO:0009307">
    <property type="term" value="P:DNA restriction-modification system"/>
    <property type="evidence" value="ECO:0007669"/>
    <property type="project" value="UniProtKB-KW"/>
</dbReference>
<dbReference type="RefSeq" id="WP_114433937.1">
    <property type="nucleotide sequence ID" value="NZ_QPJI01000002.1"/>
</dbReference>
<dbReference type="EMBL" id="QPJI01000002">
    <property type="protein sequence ID" value="RCW73676.1"/>
    <property type="molecule type" value="Genomic_DNA"/>
</dbReference>
<dbReference type="Gene3D" id="3.90.220.20">
    <property type="entry name" value="DNA methylase specificity domains"/>
    <property type="match status" value="2"/>
</dbReference>
<dbReference type="InterPro" id="IPR051212">
    <property type="entry name" value="Type-I_RE_S_subunit"/>
</dbReference>
<accession>A0A368Y2T8</accession>
<keyword evidence="4" id="KW-0175">Coiled coil</keyword>
<sequence>MSARELITEHLDLWTGTVTKKSSSGRGSRKSLELYGIKKLRELILTLAFTGKLSHPLAAREDLDDLLESMAVERTQYHAKKGAREQKFKLIPDGNIKLDLPHMWNEAYFNDVIVYITDFQANGSFANLKKNVTYYDSPNYALLVRLTDLRHGLTESGNYKYTDKSGYDYLAKSSIEGGELVVANVGAGVGTTLSVPNLDIPATLAPNMFMVVLSEKVSKEYFLHYCQSPLYWDYIYTMNTGTGQPKINKTQYKNCKLPLPPLAEQRRIAQKIDELMSLCDRLEQQTSDQLEAHETLVDTLLGTLTQSENATELADNWARLAAHFDTLFTTEQSIDKLKQTILQLAVMGRLVEQYPNEISAHQLLNRIAERRRALIISKKIKNSKPLPPVAPSETTSELPRGWAWTRLGSIAEINPRNSGDDTREASFIPMPLVSTSYHGEHGDEPRNWGQIKKGYSHFANGDIGLAKITPCFENGKAAVFRDLRNGIGAGTTELHVARPISSAINPYFVLLFLKSPRYLREGEKVMTGSAGQKRVPKSYFAETPLPLPPEEEQHRIVQKVDELMALCDQLKERLNQASETRNQLAEAVVDSALN</sequence>
<evidence type="ECO:0000313" key="6">
    <source>
        <dbReference type="EMBL" id="RCW73676.1"/>
    </source>
</evidence>
<comment type="caution">
    <text evidence="6">The sequence shown here is derived from an EMBL/GenBank/DDBJ whole genome shotgun (WGS) entry which is preliminary data.</text>
</comment>
<evidence type="ECO:0000313" key="7">
    <source>
        <dbReference type="Proteomes" id="UP000253647"/>
    </source>
</evidence>
<organism evidence="6 7">
    <name type="scientific">Marinobacter nauticus</name>
    <name type="common">Marinobacter hydrocarbonoclasticus</name>
    <name type="synonym">Marinobacter aquaeolei</name>
    <dbReference type="NCBI Taxonomy" id="2743"/>
    <lineage>
        <taxon>Bacteria</taxon>
        <taxon>Pseudomonadati</taxon>
        <taxon>Pseudomonadota</taxon>
        <taxon>Gammaproteobacteria</taxon>
        <taxon>Pseudomonadales</taxon>
        <taxon>Marinobacteraceae</taxon>
        <taxon>Marinobacter</taxon>
    </lineage>
</organism>
<feature type="domain" description="Type I restriction modification DNA specificity" evidence="5">
    <location>
        <begin position="163"/>
        <end position="291"/>
    </location>
</feature>
<dbReference type="PANTHER" id="PTHR43140">
    <property type="entry name" value="TYPE-1 RESTRICTION ENZYME ECOKI SPECIFICITY PROTEIN"/>
    <property type="match status" value="1"/>
</dbReference>
<feature type="coiled-coil region" evidence="4">
    <location>
        <begin position="560"/>
        <end position="587"/>
    </location>
</feature>
<name>A0A368Y2T8_MARNT</name>
<dbReference type="GO" id="GO:0003677">
    <property type="term" value="F:DNA binding"/>
    <property type="evidence" value="ECO:0007669"/>
    <property type="project" value="UniProtKB-KW"/>
</dbReference>
<dbReference type="InterPro" id="IPR044946">
    <property type="entry name" value="Restrct_endonuc_typeI_TRD_sf"/>
</dbReference>
<proteinExistence type="inferred from homology"/>
<protein>
    <submittedName>
        <fullName evidence="6">Type I restriction enzyme S subunit</fullName>
    </submittedName>
</protein>
<dbReference type="PANTHER" id="PTHR43140:SF1">
    <property type="entry name" value="TYPE I RESTRICTION ENZYME ECOKI SPECIFICITY SUBUNIT"/>
    <property type="match status" value="1"/>
</dbReference>
<reference evidence="6 7" key="1">
    <citation type="submission" date="2018-07" db="EMBL/GenBank/DDBJ databases">
        <title>Freshwater and sediment microbial communities from various areas in North America, analyzing microbe dynamics in response to fracking.</title>
        <authorList>
            <person name="Lamendella R."/>
        </authorList>
    </citation>
    <scope>NUCLEOTIDE SEQUENCE [LARGE SCALE GENOMIC DNA]</scope>
    <source>
        <strain evidence="6 7">105B</strain>
    </source>
</reference>
<dbReference type="Pfam" id="PF01420">
    <property type="entry name" value="Methylase_S"/>
    <property type="match status" value="2"/>
</dbReference>
<evidence type="ECO:0000256" key="1">
    <source>
        <dbReference type="ARBA" id="ARBA00010923"/>
    </source>
</evidence>